<dbReference type="EMBL" id="CP063231">
    <property type="protein sequence ID" value="URL59647.1"/>
    <property type="molecule type" value="Genomic_DNA"/>
</dbReference>
<evidence type="ECO:0000313" key="2">
    <source>
        <dbReference type="EMBL" id="URL59647.1"/>
    </source>
</evidence>
<evidence type="ECO:0000259" key="1">
    <source>
        <dbReference type="PROSITE" id="PS51186"/>
    </source>
</evidence>
<proteinExistence type="predicted"/>
<dbReference type="PROSITE" id="PS51186">
    <property type="entry name" value="GNAT"/>
    <property type="match status" value="1"/>
</dbReference>
<dbReference type="InterPro" id="IPR000182">
    <property type="entry name" value="GNAT_dom"/>
</dbReference>
<keyword evidence="3" id="KW-1185">Reference proteome</keyword>
<dbReference type="InterPro" id="IPR016181">
    <property type="entry name" value="Acyl_CoA_acyltransferase"/>
</dbReference>
<dbReference type="Proteomes" id="UP001056681">
    <property type="component" value="Chromosome"/>
</dbReference>
<gene>
    <name evidence="2" type="ORF">IM816_05990</name>
</gene>
<dbReference type="SUPFAM" id="SSF55729">
    <property type="entry name" value="Acyl-CoA N-acyltransferases (Nat)"/>
    <property type="match status" value="1"/>
</dbReference>
<evidence type="ECO:0000313" key="3">
    <source>
        <dbReference type="Proteomes" id="UP001056681"/>
    </source>
</evidence>
<accession>A0ABY4T718</accession>
<organism evidence="2 3">
    <name type="scientific">Luteibacter flocculans</name>
    <dbReference type="NCBI Taxonomy" id="2780091"/>
    <lineage>
        <taxon>Bacteria</taxon>
        <taxon>Pseudomonadati</taxon>
        <taxon>Pseudomonadota</taxon>
        <taxon>Gammaproteobacteria</taxon>
        <taxon>Lysobacterales</taxon>
        <taxon>Rhodanobacteraceae</taxon>
        <taxon>Luteibacter</taxon>
    </lineage>
</organism>
<protein>
    <submittedName>
        <fullName evidence="2">GNAT family N-acetyltransferase</fullName>
    </submittedName>
</protein>
<name>A0ABY4T718_9GAMM</name>
<reference evidence="2" key="1">
    <citation type="submission" date="2020-10" db="EMBL/GenBank/DDBJ databases">
        <title>Whole-genome sequence of Luteibacter sp. EIF3.</title>
        <authorList>
            <person name="Friedrich I."/>
            <person name="Hertel R."/>
            <person name="Daniel R."/>
        </authorList>
    </citation>
    <scope>NUCLEOTIDE SEQUENCE</scope>
    <source>
        <strain evidence="2">EIF3</strain>
    </source>
</reference>
<sequence>MDDPDYLRSWSCSLNVKGNIGQRSEEPSSYVTEYEAAIIGDTDRTVEVGALRYFIVDLLAAEDIGNDPFEVMDSYSADLAEFCRLVNSRGFVPKVAGLIGTRPRPVLIIDKIEIAPEYRGHGLGLMALSIACDVAGIGCALAALIAFPSQWHGKPYEKSKAFAKDRARLSQYYEKADFQPLGRAGIMIRPLPHAFL</sequence>
<feature type="domain" description="N-acetyltransferase" evidence="1">
    <location>
        <begin position="49"/>
        <end position="196"/>
    </location>
</feature>
<dbReference type="RefSeq" id="WP_250340168.1">
    <property type="nucleotide sequence ID" value="NZ_CP063231.1"/>
</dbReference>